<protein>
    <submittedName>
        <fullName evidence="2">Uncharacterized protein</fullName>
    </submittedName>
</protein>
<accession>A0ABQ3M8F5</accession>
<comment type="caution">
    <text evidence="2">The sequence shown here is derived from an EMBL/GenBank/DDBJ whole genome shotgun (WGS) entry which is preliminary data.</text>
</comment>
<organism evidence="2 3">
    <name type="scientific">Lentzea cavernae</name>
    <dbReference type="NCBI Taxonomy" id="2020703"/>
    <lineage>
        <taxon>Bacteria</taxon>
        <taxon>Bacillati</taxon>
        <taxon>Actinomycetota</taxon>
        <taxon>Actinomycetes</taxon>
        <taxon>Pseudonocardiales</taxon>
        <taxon>Pseudonocardiaceae</taxon>
        <taxon>Lentzea</taxon>
    </lineage>
</organism>
<reference evidence="3" key="1">
    <citation type="journal article" date="2019" name="Int. J. Syst. Evol. Microbiol.">
        <title>The Global Catalogue of Microorganisms (GCM) 10K type strain sequencing project: providing services to taxonomists for standard genome sequencing and annotation.</title>
        <authorList>
            <consortium name="The Broad Institute Genomics Platform"/>
            <consortium name="The Broad Institute Genome Sequencing Center for Infectious Disease"/>
            <person name="Wu L."/>
            <person name="Ma J."/>
        </authorList>
    </citation>
    <scope>NUCLEOTIDE SEQUENCE [LARGE SCALE GENOMIC DNA]</scope>
    <source>
        <strain evidence="3">CGMCC 4.7367</strain>
    </source>
</reference>
<keyword evidence="1" id="KW-0732">Signal</keyword>
<feature type="chain" id="PRO_5046536774" evidence="1">
    <location>
        <begin position="23"/>
        <end position="78"/>
    </location>
</feature>
<proteinExistence type="predicted"/>
<keyword evidence="3" id="KW-1185">Reference proteome</keyword>
<name>A0ABQ3M8F5_9PSEU</name>
<evidence type="ECO:0000313" key="2">
    <source>
        <dbReference type="EMBL" id="GHH33838.1"/>
    </source>
</evidence>
<evidence type="ECO:0000256" key="1">
    <source>
        <dbReference type="SAM" id="SignalP"/>
    </source>
</evidence>
<evidence type="ECO:0000313" key="3">
    <source>
        <dbReference type="Proteomes" id="UP000605568"/>
    </source>
</evidence>
<gene>
    <name evidence="2" type="ORF">GCM10017774_16950</name>
</gene>
<dbReference type="Proteomes" id="UP000605568">
    <property type="component" value="Unassembled WGS sequence"/>
</dbReference>
<dbReference type="EMBL" id="BNAR01000002">
    <property type="protein sequence ID" value="GHH33838.1"/>
    <property type="molecule type" value="Genomic_DNA"/>
</dbReference>
<sequence>MRKVSEATVLTAACAPFLSLNAFTSASIAAFAAGADRFDWIVAVPAAWVTGPEDAEVAQDAVPLTSNPAPAAAVTRRK</sequence>
<feature type="signal peptide" evidence="1">
    <location>
        <begin position="1"/>
        <end position="22"/>
    </location>
</feature>